<name>A0AAU8JDG6_9CYAN</name>
<reference evidence="1" key="1">
    <citation type="submission" date="2024-07" db="EMBL/GenBank/DDBJ databases">
        <authorList>
            <person name="Kim Y.J."/>
            <person name="Jeong J.Y."/>
        </authorList>
    </citation>
    <scope>NUCLEOTIDE SEQUENCE</scope>
    <source>
        <strain evidence="1">GIHE-MW2</strain>
    </source>
</reference>
<gene>
    <name evidence="1" type="ORF">ABWT76_005571</name>
</gene>
<dbReference type="RefSeq" id="WP_156331953.1">
    <property type="nucleotide sequence ID" value="NZ_CP159837.1"/>
</dbReference>
<evidence type="ECO:0000313" key="1">
    <source>
        <dbReference type="EMBL" id="XCM36790.1"/>
    </source>
</evidence>
<dbReference type="EMBL" id="CP159837">
    <property type="protein sequence ID" value="XCM36790.1"/>
    <property type="molecule type" value="Genomic_DNA"/>
</dbReference>
<accession>A0AAU8JDG6</accession>
<organism evidence="1">
    <name type="scientific">Planktothricoides raciborskii GIHE-MW2</name>
    <dbReference type="NCBI Taxonomy" id="2792601"/>
    <lineage>
        <taxon>Bacteria</taxon>
        <taxon>Bacillati</taxon>
        <taxon>Cyanobacteriota</taxon>
        <taxon>Cyanophyceae</taxon>
        <taxon>Oscillatoriophycideae</taxon>
        <taxon>Oscillatoriales</taxon>
        <taxon>Oscillatoriaceae</taxon>
        <taxon>Planktothricoides</taxon>
    </lineage>
</organism>
<protein>
    <submittedName>
        <fullName evidence="1">Uncharacterized protein</fullName>
    </submittedName>
</protein>
<dbReference type="AlphaFoldDB" id="A0AAU8JDG6"/>
<sequence length="65" mass="7238">MSPTFGASIQVFLLRLSKRDMGQVQTLVTFDRSPSRQGKLLRSLNTNQVAALESSMTKAAFCFQQ</sequence>
<proteinExistence type="predicted"/>